<dbReference type="STRING" id="1855383.SAMN05216548_10910"/>
<keyword evidence="10" id="KW-0325">Glycoprotein</keyword>
<evidence type="ECO:0000256" key="3">
    <source>
        <dbReference type="ARBA" id="ARBA00022692"/>
    </source>
</evidence>
<evidence type="ECO:0000256" key="7">
    <source>
        <dbReference type="ARBA" id="ARBA00023027"/>
    </source>
</evidence>
<dbReference type="GO" id="GO:0048040">
    <property type="term" value="F:UDP-glucuronate decarboxylase activity"/>
    <property type="evidence" value="ECO:0007669"/>
    <property type="project" value="TreeGrafter"/>
</dbReference>
<dbReference type="EMBL" id="FOFG01000009">
    <property type="protein sequence ID" value="SEQ91650.1"/>
    <property type="molecule type" value="Genomic_DNA"/>
</dbReference>
<keyword evidence="3" id="KW-0812">Transmembrane</keyword>
<evidence type="ECO:0000256" key="10">
    <source>
        <dbReference type="ARBA" id="ARBA00023180"/>
    </source>
</evidence>
<evidence type="ECO:0000256" key="5">
    <source>
        <dbReference type="ARBA" id="ARBA00022968"/>
    </source>
</evidence>
<keyword evidence="9" id="KW-0472">Membrane</keyword>
<dbReference type="GO" id="GO:0005737">
    <property type="term" value="C:cytoplasm"/>
    <property type="evidence" value="ECO:0007669"/>
    <property type="project" value="TreeGrafter"/>
</dbReference>
<dbReference type="InterPro" id="IPR001509">
    <property type="entry name" value="Epimerase_deHydtase"/>
</dbReference>
<dbReference type="GO" id="GO:0033320">
    <property type="term" value="P:UDP-D-xylose biosynthetic process"/>
    <property type="evidence" value="ECO:0007669"/>
    <property type="project" value="UniProtKB-UniPathway"/>
</dbReference>
<dbReference type="Gene3D" id="3.40.50.720">
    <property type="entry name" value="NAD(P)-binding Rossmann-like Domain"/>
    <property type="match status" value="1"/>
</dbReference>
<keyword evidence="8" id="KW-0333">Golgi apparatus</keyword>
<proteinExistence type="predicted"/>
<feature type="domain" description="NAD-dependent epimerase/dehydratase" evidence="13">
    <location>
        <begin position="4"/>
        <end position="241"/>
    </location>
</feature>
<dbReference type="InterPro" id="IPR036291">
    <property type="entry name" value="NAD(P)-bd_dom_sf"/>
</dbReference>
<comment type="cofactor">
    <cofactor evidence="1">
        <name>NAD(+)</name>
        <dbReference type="ChEBI" id="CHEBI:57540"/>
    </cofactor>
</comment>
<dbReference type="InterPro" id="IPR044516">
    <property type="entry name" value="UXS-like"/>
</dbReference>
<gene>
    <name evidence="14" type="ORF">SAMN05216548_10910</name>
</gene>
<keyword evidence="11" id="KW-0456">Lyase</keyword>
<dbReference type="OrthoDB" id="9801785at2"/>
<dbReference type="FunFam" id="3.40.50.720:FF:000065">
    <property type="entry name" value="UDP-glucuronic acid decarboxylase 1"/>
    <property type="match status" value="1"/>
</dbReference>
<evidence type="ECO:0000313" key="14">
    <source>
        <dbReference type="EMBL" id="SEQ91650.1"/>
    </source>
</evidence>
<evidence type="ECO:0000313" key="15">
    <source>
        <dbReference type="Proteomes" id="UP000199647"/>
    </source>
</evidence>
<keyword evidence="6" id="KW-1133">Transmembrane helix</keyword>
<evidence type="ECO:0000256" key="8">
    <source>
        <dbReference type="ARBA" id="ARBA00023034"/>
    </source>
</evidence>
<evidence type="ECO:0000256" key="2">
    <source>
        <dbReference type="ARBA" id="ARBA00004323"/>
    </source>
</evidence>
<evidence type="ECO:0000256" key="9">
    <source>
        <dbReference type="ARBA" id="ARBA00023136"/>
    </source>
</evidence>
<evidence type="ECO:0000256" key="11">
    <source>
        <dbReference type="ARBA" id="ARBA00023239"/>
    </source>
</evidence>
<protein>
    <submittedName>
        <fullName evidence="14">UDP-glucuronate decarboxylase</fullName>
    </submittedName>
</protein>
<dbReference type="UniPathway" id="UPA00796">
    <property type="reaction ID" value="UER00771"/>
</dbReference>
<dbReference type="PANTHER" id="PTHR43078:SF6">
    <property type="entry name" value="UDP-GLUCURONIC ACID DECARBOXYLASE 1"/>
    <property type="match status" value="1"/>
</dbReference>
<dbReference type="PRINTS" id="PR01713">
    <property type="entry name" value="NUCEPIMERASE"/>
</dbReference>
<dbReference type="SUPFAM" id="SSF51735">
    <property type="entry name" value="NAD(P)-binding Rossmann-fold domains"/>
    <property type="match status" value="1"/>
</dbReference>
<dbReference type="GO" id="GO:0070403">
    <property type="term" value="F:NAD+ binding"/>
    <property type="evidence" value="ECO:0007669"/>
    <property type="project" value="InterPro"/>
</dbReference>
<keyword evidence="4" id="KW-0210">Decarboxylase</keyword>
<keyword evidence="5" id="KW-0735">Signal-anchor</keyword>
<dbReference type="GO" id="GO:0042732">
    <property type="term" value="P:D-xylose metabolic process"/>
    <property type="evidence" value="ECO:0007669"/>
    <property type="project" value="InterPro"/>
</dbReference>
<dbReference type="RefSeq" id="WP_092497034.1">
    <property type="nucleotide sequence ID" value="NZ_FOFG01000009.1"/>
</dbReference>
<dbReference type="Proteomes" id="UP000199647">
    <property type="component" value="Unassembled WGS sequence"/>
</dbReference>
<comment type="subcellular location">
    <subcellularLocation>
        <location evidence="2">Golgi apparatus membrane</location>
        <topology evidence="2">Single-pass type II membrane protein</topology>
    </subcellularLocation>
    <subcellularLocation>
        <location evidence="12">Golgi apparatus</location>
        <location evidence="12">Golgi stack membrane</location>
    </subcellularLocation>
</comment>
<keyword evidence="7" id="KW-0520">NAD</keyword>
<evidence type="ECO:0000256" key="1">
    <source>
        <dbReference type="ARBA" id="ARBA00001911"/>
    </source>
</evidence>
<name>A0A1H9JXY1_9HYPH</name>
<evidence type="ECO:0000256" key="4">
    <source>
        <dbReference type="ARBA" id="ARBA00022793"/>
    </source>
</evidence>
<keyword evidence="15" id="KW-1185">Reference proteome</keyword>
<dbReference type="Pfam" id="PF01370">
    <property type="entry name" value="Epimerase"/>
    <property type="match status" value="1"/>
</dbReference>
<dbReference type="AlphaFoldDB" id="A0A1H9JXY1"/>
<reference evidence="14 15" key="1">
    <citation type="submission" date="2016-10" db="EMBL/GenBank/DDBJ databases">
        <authorList>
            <person name="de Groot N.N."/>
        </authorList>
    </citation>
    <scope>NUCLEOTIDE SEQUENCE [LARGE SCALE GENOMIC DNA]</scope>
    <source>
        <strain evidence="14 15">A52C2</strain>
    </source>
</reference>
<dbReference type="PANTHER" id="PTHR43078">
    <property type="entry name" value="UDP-GLUCURONIC ACID DECARBOXYLASE-RELATED"/>
    <property type="match status" value="1"/>
</dbReference>
<evidence type="ECO:0000259" key="13">
    <source>
        <dbReference type="Pfam" id="PF01370"/>
    </source>
</evidence>
<dbReference type="CDD" id="cd05230">
    <property type="entry name" value="UGD_SDR_e"/>
    <property type="match status" value="1"/>
</dbReference>
<organism evidence="14 15">
    <name type="scientific">Faunimonas pinastri</name>
    <dbReference type="NCBI Taxonomy" id="1855383"/>
    <lineage>
        <taxon>Bacteria</taxon>
        <taxon>Pseudomonadati</taxon>
        <taxon>Pseudomonadota</taxon>
        <taxon>Alphaproteobacteria</taxon>
        <taxon>Hyphomicrobiales</taxon>
        <taxon>Afifellaceae</taxon>
        <taxon>Faunimonas</taxon>
    </lineage>
</organism>
<accession>A0A1H9JXY1</accession>
<evidence type="ECO:0000256" key="6">
    <source>
        <dbReference type="ARBA" id="ARBA00022989"/>
    </source>
</evidence>
<sequence>MKRILVAGGAGFVGSHLCDRLLAEGHHVICLDNLLTGSHDNVSHNLDHPRFEFMEHDIVEPLKIRGKLDEIYNLACPASPVHYQADPHYTVMISVMGVYHLLALAREKGARILQASTSEVYGDPLKHPQTESDNGNVNCTGPRACYDEGKRCAEAMLFDALRQHGTNIKVARIFNTYGPRMHEKDGRVVSNFAVQVLTGQPITVYGEGRQTRSFCYVDDLVDGLMKLMNSPDGVHGPVNLGNPDEVTILEFAHRIAAHVGVEAEILLKPLPVDDPQRRRPDIRVAREVLGWAPSTVLEEGLSRTVDYFRAKLNREDRLSRKVQVQAQPAPVRAAAATEVAV</sequence>
<evidence type="ECO:0000256" key="12">
    <source>
        <dbReference type="ARBA" id="ARBA00037859"/>
    </source>
</evidence>